<proteinExistence type="inferred from homology"/>
<dbReference type="Gene3D" id="4.10.520.10">
    <property type="entry name" value="IHF-like DNA-binding proteins"/>
    <property type="match status" value="2"/>
</dbReference>
<evidence type="ECO:0000256" key="3">
    <source>
        <dbReference type="SAM" id="MobiDB-lite"/>
    </source>
</evidence>
<dbReference type="GO" id="GO:0030527">
    <property type="term" value="F:structural constituent of chromatin"/>
    <property type="evidence" value="ECO:0007669"/>
    <property type="project" value="InterPro"/>
</dbReference>
<accession>A0A7D3YBY0</accession>
<dbReference type="SUPFAM" id="SSF47729">
    <property type="entry name" value="IHF-like DNA-binding proteins"/>
    <property type="match status" value="2"/>
</dbReference>
<dbReference type="InterPro" id="IPR000119">
    <property type="entry name" value="Hist_DNA-bd"/>
</dbReference>
<dbReference type="EMBL" id="CP053941">
    <property type="protein sequence ID" value="QKG93925.1"/>
    <property type="molecule type" value="Genomic_DNA"/>
</dbReference>
<evidence type="ECO:0000256" key="1">
    <source>
        <dbReference type="ARBA" id="ARBA00023125"/>
    </source>
</evidence>
<feature type="compositionally biased region" description="Basic and acidic residues" evidence="3">
    <location>
        <begin position="216"/>
        <end position="230"/>
    </location>
</feature>
<organism evidence="4 5">
    <name type="scientific">Halorubrum salinarum</name>
    <dbReference type="NCBI Taxonomy" id="2739057"/>
    <lineage>
        <taxon>Archaea</taxon>
        <taxon>Methanobacteriati</taxon>
        <taxon>Methanobacteriota</taxon>
        <taxon>Stenosarchaea group</taxon>
        <taxon>Halobacteria</taxon>
        <taxon>Halobacteriales</taxon>
        <taxon>Haloferacaceae</taxon>
        <taxon>Halorubrum</taxon>
    </lineage>
</organism>
<dbReference type="PROSITE" id="PS51318">
    <property type="entry name" value="TAT"/>
    <property type="match status" value="1"/>
</dbReference>
<dbReference type="PANTHER" id="PTHR33175">
    <property type="entry name" value="DNA-BINDING PROTEIN HU"/>
    <property type="match status" value="1"/>
</dbReference>
<comment type="similarity">
    <text evidence="2">Belongs to the bacterial histone-like protein family.</text>
</comment>
<dbReference type="RefSeq" id="WP_173230625.1">
    <property type="nucleotide sequence ID" value="NZ_CP053941.1"/>
</dbReference>
<evidence type="ECO:0000256" key="2">
    <source>
        <dbReference type="RuleBase" id="RU003939"/>
    </source>
</evidence>
<dbReference type="PANTHER" id="PTHR33175:SF3">
    <property type="entry name" value="DNA-BINDING PROTEIN HU-BETA"/>
    <property type="match status" value="1"/>
</dbReference>
<dbReference type="InterPro" id="IPR006311">
    <property type="entry name" value="TAT_signal"/>
</dbReference>
<protein>
    <submittedName>
        <fullName evidence="4">HU family DNA-binding protein</fullName>
    </submittedName>
</protein>
<dbReference type="PRINTS" id="PR01727">
    <property type="entry name" value="DNABINDINGHU"/>
</dbReference>
<reference evidence="4 5" key="1">
    <citation type="submission" date="2020-05" db="EMBL/GenBank/DDBJ databases">
        <title>Halorubrum RHB-C sp.nov., an extremely halophilic archaeon isolated from solar salt farm.</title>
        <authorList>
            <person name="Ho H."/>
            <person name="Danganan R.E."/>
            <person name="Dedeles G.R."/>
            <person name="Kim S.-G."/>
        </authorList>
    </citation>
    <scope>NUCLEOTIDE SEQUENCE [LARGE SCALE GENOMIC DNA]</scope>
    <source>
        <strain evidence="4 5">RHB-C</strain>
    </source>
</reference>
<dbReference type="SMART" id="SM00411">
    <property type="entry name" value="BHL"/>
    <property type="match status" value="2"/>
</dbReference>
<keyword evidence="5" id="KW-1185">Reference proteome</keyword>
<dbReference type="InterPro" id="IPR010992">
    <property type="entry name" value="IHF-like_DNA-bd_dom_sf"/>
</dbReference>
<evidence type="ECO:0000313" key="5">
    <source>
        <dbReference type="Proteomes" id="UP000505020"/>
    </source>
</evidence>
<sequence>MNGGKATENGIARRTVLRRGALVSAALGLGVAAGGGGAAASKRPELVEAIAVESGLSPRDAARGLDAITGAVTAALRRGDSAQVEDFGRFSISKRSARTGRNPRSDRGGDDSPVTFDPCPAFAAALDLNPGRGDVASAKCRDADVWIDAESVASDTGRSSDQGLAAREAARLLDALVTVTANGLQGGGTVVVSEAFGSFGISKRSARTGRNPQTGKRTESAAKNEVKFKAGAELSGQVN</sequence>
<name>A0A7D3YBY0_9EURY</name>
<keyword evidence="1 4" id="KW-0238">DNA-binding</keyword>
<feature type="region of interest" description="Disordered" evidence="3">
    <location>
        <begin position="95"/>
        <end position="114"/>
    </location>
</feature>
<feature type="region of interest" description="Disordered" evidence="3">
    <location>
        <begin position="202"/>
        <end position="239"/>
    </location>
</feature>
<gene>
    <name evidence="4" type="ORF">HPS36_14040</name>
</gene>
<dbReference type="AlphaFoldDB" id="A0A7D3YBY0"/>
<dbReference type="GeneID" id="55596144"/>
<dbReference type="GO" id="GO:0005829">
    <property type="term" value="C:cytosol"/>
    <property type="evidence" value="ECO:0007669"/>
    <property type="project" value="TreeGrafter"/>
</dbReference>
<evidence type="ECO:0000313" key="4">
    <source>
        <dbReference type="EMBL" id="QKG93925.1"/>
    </source>
</evidence>
<dbReference type="GO" id="GO:0003677">
    <property type="term" value="F:DNA binding"/>
    <property type="evidence" value="ECO:0007669"/>
    <property type="project" value="UniProtKB-KW"/>
</dbReference>
<dbReference type="Proteomes" id="UP000505020">
    <property type="component" value="Chromosome"/>
</dbReference>
<dbReference type="KEGG" id="hsai:HPS36_14040"/>
<dbReference type="Pfam" id="PF00216">
    <property type="entry name" value="Bac_DNA_binding"/>
    <property type="match status" value="2"/>
</dbReference>